<evidence type="ECO:0000256" key="5">
    <source>
        <dbReference type="ARBA" id="ARBA00023242"/>
    </source>
</evidence>
<comment type="subcellular location">
    <subcellularLocation>
        <location evidence="1">Nucleus</location>
    </subcellularLocation>
</comment>
<feature type="domain" description="Xylanolytic transcriptional activator regulatory" evidence="6">
    <location>
        <begin position="61"/>
        <end position="262"/>
    </location>
</feature>
<dbReference type="Proteomes" id="UP000028524">
    <property type="component" value="Unassembled WGS sequence"/>
</dbReference>
<dbReference type="PANTHER" id="PTHR47338:SF20">
    <property type="entry name" value="ZN(II)2CYS6 TRANSCRIPTION FACTOR (EUROFUNG)"/>
    <property type="match status" value="1"/>
</dbReference>
<organism evidence="7 8">
    <name type="scientific">Stachybotrys chlorohalonatus (strain IBT 40285)</name>
    <dbReference type="NCBI Taxonomy" id="1283841"/>
    <lineage>
        <taxon>Eukaryota</taxon>
        <taxon>Fungi</taxon>
        <taxon>Dikarya</taxon>
        <taxon>Ascomycota</taxon>
        <taxon>Pezizomycotina</taxon>
        <taxon>Sordariomycetes</taxon>
        <taxon>Hypocreomycetidae</taxon>
        <taxon>Hypocreales</taxon>
        <taxon>Stachybotryaceae</taxon>
        <taxon>Stachybotrys</taxon>
    </lineage>
</organism>
<dbReference type="HOGENOM" id="CLU_038610_0_0_1"/>
<dbReference type="EMBL" id="KL660461">
    <property type="protein sequence ID" value="KFA66348.1"/>
    <property type="molecule type" value="Genomic_DNA"/>
</dbReference>
<keyword evidence="2" id="KW-0479">Metal-binding</keyword>
<dbReference type="AlphaFoldDB" id="A0A084QQW3"/>
<keyword evidence="8" id="KW-1185">Reference proteome</keyword>
<dbReference type="GO" id="GO:0008270">
    <property type="term" value="F:zinc ion binding"/>
    <property type="evidence" value="ECO:0007669"/>
    <property type="project" value="InterPro"/>
</dbReference>
<dbReference type="InterPro" id="IPR007219">
    <property type="entry name" value="XnlR_reg_dom"/>
</dbReference>
<keyword evidence="4" id="KW-0804">Transcription</keyword>
<reference evidence="7 8" key="1">
    <citation type="journal article" date="2014" name="BMC Genomics">
        <title>Comparative genome sequencing reveals chemotype-specific gene clusters in the toxigenic black mold Stachybotrys.</title>
        <authorList>
            <person name="Semeiks J."/>
            <person name="Borek D."/>
            <person name="Otwinowski Z."/>
            <person name="Grishin N.V."/>
        </authorList>
    </citation>
    <scope>NUCLEOTIDE SEQUENCE [LARGE SCALE GENOMIC DNA]</scope>
    <source>
        <strain evidence="7 8">IBT 40285</strain>
    </source>
</reference>
<evidence type="ECO:0000256" key="4">
    <source>
        <dbReference type="ARBA" id="ARBA00023163"/>
    </source>
</evidence>
<dbReference type="GO" id="GO:0003677">
    <property type="term" value="F:DNA binding"/>
    <property type="evidence" value="ECO:0007669"/>
    <property type="project" value="InterPro"/>
</dbReference>
<evidence type="ECO:0000313" key="7">
    <source>
        <dbReference type="EMBL" id="KFA66348.1"/>
    </source>
</evidence>
<accession>A0A084QQW3</accession>
<dbReference type="GO" id="GO:0005634">
    <property type="term" value="C:nucleus"/>
    <property type="evidence" value="ECO:0007669"/>
    <property type="project" value="UniProtKB-SubCell"/>
</dbReference>
<evidence type="ECO:0000259" key="6">
    <source>
        <dbReference type="Pfam" id="PF04082"/>
    </source>
</evidence>
<name>A0A084QQW3_STAC4</name>
<dbReference type="PANTHER" id="PTHR47338">
    <property type="entry name" value="ZN(II)2CYS6 TRANSCRIPTION FACTOR (EUROFUNG)-RELATED"/>
    <property type="match status" value="1"/>
</dbReference>
<evidence type="ECO:0000256" key="3">
    <source>
        <dbReference type="ARBA" id="ARBA00023015"/>
    </source>
</evidence>
<evidence type="ECO:0000256" key="1">
    <source>
        <dbReference type="ARBA" id="ARBA00004123"/>
    </source>
</evidence>
<dbReference type="GO" id="GO:0000981">
    <property type="term" value="F:DNA-binding transcription factor activity, RNA polymerase II-specific"/>
    <property type="evidence" value="ECO:0007669"/>
    <property type="project" value="InterPro"/>
</dbReference>
<dbReference type="OrthoDB" id="3522308at2759"/>
<sequence length="480" mass="53871">MTMVEPAALAGYLLSSKAGSEQAAPTHASRHSILEPDFDITAGSIMQLLSSRNIDWRESTDLYFQTIHPWLSIVHQERFASAVDGLGRNEIPQKRELALLVLCMQLVTQYSEPVSSTTTPSTSMLTLPAYLAAKRVLGVLRGTREPCLELIQCGILLSLFEFGHGEMRRAYMTVGDAAICAELMGLRPGKNGDMERDQSVLAEQEERRATYWGLLIVDRLLHVECKLMWLPFRVKSPSEDDLLPTINVIWDKQTQTRNTTIQRHTANVPPSIPLGIFQRLSQCAILLTRAIELDKSVPTGHAAELFSELDVATRALIEAMVCQASRWGEYHECFSTCTCVLLLIYCRYLHIVSPNQIHPATSNVDVLKAIAGINSTVRIIADTTSDLNDHLSRRPDLLAPCCPVTPFSAYHCLRILGNFEHIIPDGDTRFHDIYSSLHFFAKRWSIAEQLFQKIEIFLVEKDTGTGFSDPDFYNRDHGEI</sequence>
<dbReference type="STRING" id="1283841.A0A084QQW3"/>
<keyword evidence="5" id="KW-0539">Nucleus</keyword>
<evidence type="ECO:0000256" key="2">
    <source>
        <dbReference type="ARBA" id="ARBA00022723"/>
    </source>
</evidence>
<evidence type="ECO:0000313" key="8">
    <source>
        <dbReference type="Proteomes" id="UP000028524"/>
    </source>
</evidence>
<dbReference type="CDD" id="cd12148">
    <property type="entry name" value="fungal_TF_MHR"/>
    <property type="match status" value="1"/>
</dbReference>
<dbReference type="GO" id="GO:0006351">
    <property type="term" value="P:DNA-templated transcription"/>
    <property type="evidence" value="ECO:0007669"/>
    <property type="project" value="InterPro"/>
</dbReference>
<dbReference type="InterPro" id="IPR050815">
    <property type="entry name" value="TF_fung"/>
</dbReference>
<protein>
    <recommendedName>
        <fullName evidence="6">Xylanolytic transcriptional activator regulatory domain-containing protein</fullName>
    </recommendedName>
</protein>
<keyword evidence="3" id="KW-0805">Transcription regulation</keyword>
<proteinExistence type="predicted"/>
<dbReference type="InParanoid" id="A0A084QQW3"/>
<dbReference type="OMA" id="ERYFETM"/>
<gene>
    <name evidence="7" type="ORF">S40285_01285</name>
</gene>
<dbReference type="Pfam" id="PF04082">
    <property type="entry name" value="Fungal_trans"/>
    <property type="match status" value="1"/>
</dbReference>